<dbReference type="EMBL" id="FQUY01000001">
    <property type="protein sequence ID" value="SHE31583.1"/>
    <property type="molecule type" value="Genomic_DNA"/>
</dbReference>
<protein>
    <submittedName>
        <fullName evidence="1">Uncharacterized protein</fullName>
    </submittedName>
</protein>
<sequence>MRQGRVDFRELAGGVMREGAEVGEEQLTVCGSEISMEGWRAAWPDLRRVMGFKYAVLACLEEIKFLKAGSVDRWPDDLLWARVFGPGGDFYCWRDGPGRLRWRVIGPPGLELPGNLGPGKSLWEEEKKAKFFVNEEAFLLWGQYDGKAEAWQERRVAAADLKYPVDFKGRVKLLCRVYSRRGRVELVWYCDLVEEGEKNAAG</sequence>
<keyword evidence="2" id="KW-1185">Reference proteome</keyword>
<accession>A0A1M4SH73</accession>
<gene>
    <name evidence="1" type="ORF">SAMN02745133_00120</name>
</gene>
<dbReference type="AlphaFoldDB" id="A0A1M4SH73"/>
<name>A0A1M4SH73_9FIRM</name>
<evidence type="ECO:0000313" key="1">
    <source>
        <dbReference type="EMBL" id="SHE31583.1"/>
    </source>
</evidence>
<reference evidence="2" key="1">
    <citation type="submission" date="2016-11" db="EMBL/GenBank/DDBJ databases">
        <authorList>
            <person name="Varghese N."/>
            <person name="Submissions S."/>
        </authorList>
    </citation>
    <scope>NUCLEOTIDE SEQUENCE [LARGE SCALE GENOMIC DNA]</scope>
    <source>
        <strain evidence="2">DSM 12395</strain>
    </source>
</reference>
<proteinExistence type="predicted"/>
<evidence type="ECO:0000313" key="2">
    <source>
        <dbReference type="Proteomes" id="UP000184148"/>
    </source>
</evidence>
<dbReference type="RefSeq" id="WP_073234089.1">
    <property type="nucleotide sequence ID" value="NZ_FQUY01000001.1"/>
</dbReference>
<dbReference type="STRING" id="1121429.SAMN02745133_00120"/>
<organism evidence="1 2">
    <name type="scientific">Desulforamulus putei DSM 12395</name>
    <dbReference type="NCBI Taxonomy" id="1121429"/>
    <lineage>
        <taxon>Bacteria</taxon>
        <taxon>Bacillati</taxon>
        <taxon>Bacillota</taxon>
        <taxon>Clostridia</taxon>
        <taxon>Eubacteriales</taxon>
        <taxon>Peptococcaceae</taxon>
        <taxon>Desulforamulus</taxon>
    </lineage>
</organism>
<dbReference type="Proteomes" id="UP000184148">
    <property type="component" value="Unassembled WGS sequence"/>
</dbReference>